<protein>
    <recommendedName>
        <fullName evidence="5">G-protein coupled receptors family 1 profile domain-containing protein</fullName>
    </recommendedName>
</protein>
<evidence type="ECO:0008006" key="5">
    <source>
        <dbReference type="Google" id="ProtNLM"/>
    </source>
</evidence>
<keyword evidence="4" id="KW-1185">Reference proteome</keyword>
<gene>
    <name evidence="3" type="ORF">CVLEPA_LOCUS20453</name>
</gene>
<proteinExistence type="predicted"/>
<organism evidence="3 4">
    <name type="scientific">Clavelina lepadiformis</name>
    <name type="common">Light-bulb sea squirt</name>
    <name type="synonym">Ascidia lepadiformis</name>
    <dbReference type="NCBI Taxonomy" id="159417"/>
    <lineage>
        <taxon>Eukaryota</taxon>
        <taxon>Metazoa</taxon>
        <taxon>Chordata</taxon>
        <taxon>Tunicata</taxon>
        <taxon>Ascidiacea</taxon>
        <taxon>Aplousobranchia</taxon>
        <taxon>Clavelinidae</taxon>
        <taxon>Clavelina</taxon>
    </lineage>
</organism>
<name>A0ABP0G9F2_CLALP</name>
<comment type="caution">
    <text evidence="3">The sequence shown here is derived from an EMBL/GenBank/DDBJ whole genome shotgun (WGS) entry which is preliminary data.</text>
</comment>
<feature type="signal peptide" evidence="2">
    <location>
        <begin position="1"/>
        <end position="18"/>
    </location>
</feature>
<dbReference type="Proteomes" id="UP001642483">
    <property type="component" value="Unassembled WGS sequence"/>
</dbReference>
<keyword evidence="2" id="KW-0732">Signal</keyword>
<sequence length="95" mass="11373">MYFCNILWIKIVFYLVCCKDSVTVTTSDYGEKAAECQVTKYYVAMHRSVAMALLAITPLILISFLYFVYKRWPGRNMRLRAIQQQHFRMRYFVHT</sequence>
<keyword evidence="1" id="KW-0812">Transmembrane</keyword>
<feature type="chain" id="PRO_5046965365" description="G-protein coupled receptors family 1 profile domain-containing protein" evidence="2">
    <location>
        <begin position="19"/>
        <end position="95"/>
    </location>
</feature>
<feature type="transmembrane region" description="Helical" evidence="1">
    <location>
        <begin position="49"/>
        <end position="69"/>
    </location>
</feature>
<keyword evidence="1" id="KW-0472">Membrane</keyword>
<reference evidence="3 4" key="1">
    <citation type="submission" date="2024-02" db="EMBL/GenBank/DDBJ databases">
        <authorList>
            <person name="Daric V."/>
            <person name="Darras S."/>
        </authorList>
    </citation>
    <scope>NUCLEOTIDE SEQUENCE [LARGE SCALE GENOMIC DNA]</scope>
</reference>
<evidence type="ECO:0000313" key="3">
    <source>
        <dbReference type="EMBL" id="CAK8688434.1"/>
    </source>
</evidence>
<evidence type="ECO:0000256" key="2">
    <source>
        <dbReference type="SAM" id="SignalP"/>
    </source>
</evidence>
<evidence type="ECO:0000256" key="1">
    <source>
        <dbReference type="SAM" id="Phobius"/>
    </source>
</evidence>
<dbReference type="EMBL" id="CAWYQH010000108">
    <property type="protein sequence ID" value="CAK8688434.1"/>
    <property type="molecule type" value="Genomic_DNA"/>
</dbReference>
<accession>A0ABP0G9F2</accession>
<keyword evidence="1" id="KW-1133">Transmembrane helix</keyword>
<evidence type="ECO:0000313" key="4">
    <source>
        <dbReference type="Proteomes" id="UP001642483"/>
    </source>
</evidence>